<accession>A0ABM8XS23</accession>
<evidence type="ECO:0000256" key="4">
    <source>
        <dbReference type="ARBA" id="ARBA00023136"/>
    </source>
</evidence>
<reference evidence="6 7" key="1">
    <citation type="submission" date="2021-08" db="EMBL/GenBank/DDBJ databases">
        <authorList>
            <person name="Peeters C."/>
        </authorList>
    </citation>
    <scope>NUCLEOTIDE SEQUENCE [LARGE SCALE GENOMIC DNA]</scope>
    <source>
        <strain evidence="6 7">LMG 23992</strain>
    </source>
</reference>
<evidence type="ECO:0000256" key="1">
    <source>
        <dbReference type="ARBA" id="ARBA00004141"/>
    </source>
</evidence>
<evidence type="ECO:0000313" key="7">
    <source>
        <dbReference type="Proteomes" id="UP000727654"/>
    </source>
</evidence>
<keyword evidence="7" id="KW-1185">Reference proteome</keyword>
<evidence type="ECO:0000256" key="2">
    <source>
        <dbReference type="ARBA" id="ARBA00022692"/>
    </source>
</evidence>
<feature type="transmembrane region" description="Helical" evidence="5">
    <location>
        <begin position="7"/>
        <end position="26"/>
    </location>
</feature>
<name>A0ABM8XS23_9BURK</name>
<dbReference type="InterPro" id="IPR001898">
    <property type="entry name" value="SLC13A/DASS"/>
</dbReference>
<comment type="caution">
    <text evidence="6">The sequence shown here is derived from an EMBL/GenBank/DDBJ whole genome shotgun (WGS) entry which is preliminary data.</text>
</comment>
<dbReference type="Proteomes" id="UP000727654">
    <property type="component" value="Unassembled WGS sequence"/>
</dbReference>
<evidence type="ECO:0000256" key="3">
    <source>
        <dbReference type="ARBA" id="ARBA00022989"/>
    </source>
</evidence>
<sequence length="101" mass="10468">MLEPLRGAAIGMIAVTMVAILGEWVFFSPEQLAKAGFNPGNASLAWALSGLANSTVWLIFGAFMFAMGYEKTGLGRRIALLPATTGGSVQSLASSTLSPSC</sequence>
<keyword evidence="4 5" id="KW-0472">Membrane</keyword>
<dbReference type="EMBL" id="CAJZAI010000019">
    <property type="protein sequence ID" value="CAG9183088.1"/>
    <property type="molecule type" value="Genomic_DNA"/>
</dbReference>
<organism evidence="6 7">
    <name type="scientific">Cupriavidus laharis</name>
    <dbReference type="NCBI Taxonomy" id="151654"/>
    <lineage>
        <taxon>Bacteria</taxon>
        <taxon>Pseudomonadati</taxon>
        <taxon>Pseudomonadota</taxon>
        <taxon>Betaproteobacteria</taxon>
        <taxon>Burkholderiales</taxon>
        <taxon>Burkholderiaceae</taxon>
        <taxon>Cupriavidus</taxon>
    </lineage>
</organism>
<evidence type="ECO:0000256" key="5">
    <source>
        <dbReference type="SAM" id="Phobius"/>
    </source>
</evidence>
<comment type="subcellular location">
    <subcellularLocation>
        <location evidence="1">Membrane</location>
        <topology evidence="1">Multi-pass membrane protein</topology>
    </subcellularLocation>
</comment>
<dbReference type="Pfam" id="PF00939">
    <property type="entry name" value="Na_sulph_symp"/>
    <property type="match status" value="1"/>
</dbReference>
<proteinExistence type="predicted"/>
<gene>
    <name evidence="6" type="primary">ttdT</name>
    <name evidence="6" type="ORF">LMG23992_04891</name>
</gene>
<feature type="transmembrane region" description="Helical" evidence="5">
    <location>
        <begin position="46"/>
        <end position="67"/>
    </location>
</feature>
<evidence type="ECO:0000313" key="6">
    <source>
        <dbReference type="EMBL" id="CAG9183088.1"/>
    </source>
</evidence>
<keyword evidence="3 5" id="KW-1133">Transmembrane helix</keyword>
<protein>
    <submittedName>
        <fullName evidence="6">L-tartrate/succinate antiporter</fullName>
    </submittedName>
</protein>
<keyword evidence="2 5" id="KW-0812">Transmembrane</keyword>